<protein>
    <recommendedName>
        <fullName evidence="3">PhiE125 gp8 family phage protein</fullName>
    </recommendedName>
</protein>
<accession>A0ABP9LN78</accession>
<dbReference type="InterPro" id="IPR011738">
    <property type="entry name" value="Phage_CHP"/>
</dbReference>
<dbReference type="Gene3D" id="1.10.3230.30">
    <property type="entry name" value="Phage gp6-like head-tail connector protein"/>
    <property type="match status" value="1"/>
</dbReference>
<dbReference type="NCBIfam" id="TIGR02215">
    <property type="entry name" value="phage_chp_gp8"/>
    <property type="match status" value="1"/>
</dbReference>
<reference evidence="2" key="1">
    <citation type="journal article" date="2019" name="Int. J. Syst. Evol. Microbiol.">
        <title>The Global Catalogue of Microorganisms (GCM) 10K type strain sequencing project: providing services to taxonomists for standard genome sequencing and annotation.</title>
        <authorList>
            <consortium name="The Broad Institute Genomics Platform"/>
            <consortium name="The Broad Institute Genome Sequencing Center for Infectious Disease"/>
            <person name="Wu L."/>
            <person name="Ma J."/>
        </authorList>
    </citation>
    <scope>NUCLEOTIDE SEQUENCE [LARGE SCALE GENOMIC DNA]</scope>
    <source>
        <strain evidence="2">JCM 18015</strain>
    </source>
</reference>
<dbReference type="EMBL" id="BAABHW010000005">
    <property type="protein sequence ID" value="GAA5079382.1"/>
    <property type="molecule type" value="Genomic_DNA"/>
</dbReference>
<keyword evidence="2" id="KW-1185">Reference proteome</keyword>
<organism evidence="1 2">
    <name type="scientific">[Roseibacterium] beibuensis</name>
    <dbReference type="NCBI Taxonomy" id="1193142"/>
    <lineage>
        <taxon>Bacteria</taxon>
        <taxon>Pseudomonadati</taxon>
        <taxon>Pseudomonadota</taxon>
        <taxon>Alphaproteobacteria</taxon>
        <taxon>Rhodobacterales</taxon>
        <taxon>Roseobacteraceae</taxon>
        <taxon>Roseicyclus</taxon>
    </lineage>
</organism>
<gene>
    <name evidence="1" type="ORF">GCM10023209_31550</name>
</gene>
<evidence type="ECO:0000313" key="2">
    <source>
        <dbReference type="Proteomes" id="UP001499910"/>
    </source>
</evidence>
<evidence type="ECO:0000313" key="1">
    <source>
        <dbReference type="EMBL" id="GAA5079382.1"/>
    </source>
</evidence>
<sequence length="198" mass="21356">MIPMMMVELTTVQSGILPIAALADHLRLSRGFTDDADQDARLESCLRAAASAIEARTGKALFSRRFLLTVTHWSEDGLHRLPIAPVSSIEEVRLVGRNGSETVVDPAAYHLVEDAHRPQLTATAARLPTISLGGSAEIEFMAGYADDWPLMPADLMQALILLAGEFYGQNINTDAGIPFAVSVLIEPHRSVRLRGAGA</sequence>
<proteinExistence type="predicted"/>
<dbReference type="RefSeq" id="WP_345229528.1">
    <property type="nucleotide sequence ID" value="NZ_BAABHW010000005.1"/>
</dbReference>
<name>A0ABP9LN78_9RHOB</name>
<comment type="caution">
    <text evidence="1">The sequence shown here is derived from an EMBL/GenBank/DDBJ whole genome shotgun (WGS) entry which is preliminary data.</text>
</comment>
<evidence type="ECO:0008006" key="3">
    <source>
        <dbReference type="Google" id="ProtNLM"/>
    </source>
</evidence>
<dbReference type="Proteomes" id="UP001499910">
    <property type="component" value="Unassembled WGS sequence"/>
</dbReference>